<dbReference type="InterPro" id="IPR023393">
    <property type="entry name" value="START-like_dom_sf"/>
</dbReference>
<dbReference type="InterPro" id="IPR019587">
    <property type="entry name" value="Polyketide_cyclase/dehydratase"/>
</dbReference>
<dbReference type="InterPro" id="IPR010499">
    <property type="entry name" value="AraC_E-bd"/>
</dbReference>
<dbReference type="SUPFAM" id="SSF55136">
    <property type="entry name" value="Probable bacterial effector-binding domain"/>
    <property type="match status" value="1"/>
</dbReference>
<dbReference type="InterPro" id="IPR029442">
    <property type="entry name" value="GyrI-like"/>
</dbReference>
<dbReference type="InterPro" id="IPR011256">
    <property type="entry name" value="Reg_factor_effector_dom_sf"/>
</dbReference>
<dbReference type="Pfam" id="PF10604">
    <property type="entry name" value="Polyketide_cyc2"/>
    <property type="match status" value="1"/>
</dbReference>
<dbReference type="STRING" id="990268.JCM19235_5361"/>
<dbReference type="Gene3D" id="3.20.80.10">
    <property type="entry name" value="Regulatory factor, effector binding domain"/>
    <property type="match status" value="1"/>
</dbReference>
<dbReference type="Gene3D" id="3.30.530.20">
    <property type="match status" value="1"/>
</dbReference>
<reference evidence="2 3" key="1">
    <citation type="submission" date="2014-09" db="EMBL/GenBank/DDBJ databases">
        <title>Vibrio maritimus JCM 19235. (C45) whole genome shotgun sequence.</title>
        <authorList>
            <person name="Sawabe T."/>
            <person name="Meirelles P."/>
            <person name="Nakanishi M."/>
            <person name="Sayaka M."/>
            <person name="Hattori M."/>
            <person name="Ohkuma M."/>
        </authorList>
    </citation>
    <scope>NUCLEOTIDE SEQUENCE [LARGE SCALE GENOMIC DNA]</scope>
    <source>
        <strain evidence="3">JCM19235</strain>
    </source>
</reference>
<dbReference type="CDD" id="cd07818">
    <property type="entry name" value="SRPBCC_1"/>
    <property type="match status" value="1"/>
</dbReference>
<evidence type="ECO:0000313" key="3">
    <source>
        <dbReference type="Proteomes" id="UP000029228"/>
    </source>
</evidence>
<protein>
    <recommendedName>
        <fullName evidence="1">AraC effector-binding domain-containing protein</fullName>
    </recommendedName>
</protein>
<gene>
    <name evidence="2" type="ORF">JCM19235_5361</name>
</gene>
<dbReference type="AlphaFoldDB" id="A0A090SB78"/>
<dbReference type="SMART" id="SM00871">
    <property type="entry name" value="AraC_E_bind"/>
    <property type="match status" value="1"/>
</dbReference>
<sequence>MLDYIVEKRIDIATQAESAINFLADYRNWPQWSPWLIMEPECKLDYRGEQGNIGDGYQWDGDLVGAGEMTLMKRSATQLDMHLSFQRPFKSEAKVSFQAVQMGNNTEVRWSMKSKVPWYLFFLKGLFQTMIGMDYERGLKMLKSSLETGEVHSRLKLIGERTQEEIHYVGVRGSGTIAELGPQMQAHFSELHQLIETKGLEIAGPPFALYHSMKMKQQFFEFTTCFSVRQKVEVAKPFETGTLASCETYVVEHTGEYPFMGNAWSMAMNASRHHKVKVKRRPLGIERYLNDPRENEAKDLVTEVVLFKK</sequence>
<dbReference type="Pfam" id="PF06445">
    <property type="entry name" value="GyrI-like"/>
    <property type="match status" value="1"/>
</dbReference>
<dbReference type="Proteomes" id="UP000029228">
    <property type="component" value="Unassembled WGS sequence"/>
</dbReference>
<comment type="caution">
    <text evidence="2">The sequence shown here is derived from an EMBL/GenBank/DDBJ whole genome shotgun (WGS) entry which is preliminary data.</text>
</comment>
<dbReference type="SUPFAM" id="SSF55961">
    <property type="entry name" value="Bet v1-like"/>
    <property type="match status" value="1"/>
</dbReference>
<feature type="domain" description="AraC effector-binding" evidence="1">
    <location>
        <begin position="156"/>
        <end position="309"/>
    </location>
</feature>
<evidence type="ECO:0000313" key="2">
    <source>
        <dbReference type="EMBL" id="GAL16812.1"/>
    </source>
</evidence>
<accession>A0A090SB78</accession>
<keyword evidence="3" id="KW-1185">Reference proteome</keyword>
<name>A0A090SB78_9VIBR</name>
<evidence type="ECO:0000259" key="1">
    <source>
        <dbReference type="SMART" id="SM00871"/>
    </source>
</evidence>
<dbReference type="EMBL" id="BBMR01000001">
    <property type="protein sequence ID" value="GAL16812.1"/>
    <property type="molecule type" value="Genomic_DNA"/>
</dbReference>
<dbReference type="OrthoDB" id="9807923at2"/>
<proteinExistence type="predicted"/>
<organism evidence="2 3">
    <name type="scientific">Vibrio maritimus</name>
    <dbReference type="NCBI Taxonomy" id="990268"/>
    <lineage>
        <taxon>Bacteria</taxon>
        <taxon>Pseudomonadati</taxon>
        <taxon>Pseudomonadota</taxon>
        <taxon>Gammaproteobacteria</taxon>
        <taxon>Vibrionales</taxon>
        <taxon>Vibrionaceae</taxon>
        <taxon>Vibrio</taxon>
    </lineage>
</organism>